<accession>A0AAD5RGB4</accession>
<comment type="caution">
    <text evidence="1">The sequence shown here is derived from an EMBL/GenBank/DDBJ whole genome shotgun (WGS) entry which is preliminary data.</text>
</comment>
<sequence length="109" mass="11352">MSLCSSSVGDRLMACFQKERILQVEGVAGSGCCVPENGPDGSGYRDTTGSAVTLCTVGFCTFEEVWGIIVVFGLQVVCGVLLQHCHAPFLNPPSISSVRSAGNVVGALR</sequence>
<name>A0AAD5RGB4_9PEZI</name>
<dbReference type="EMBL" id="JAKWBI020000712">
    <property type="protein sequence ID" value="KAJ2892837.1"/>
    <property type="molecule type" value="Genomic_DNA"/>
</dbReference>
<dbReference type="Proteomes" id="UP001201980">
    <property type="component" value="Unassembled WGS sequence"/>
</dbReference>
<keyword evidence="2" id="KW-1185">Reference proteome</keyword>
<protein>
    <submittedName>
        <fullName evidence="1">Uncharacterized protein</fullName>
    </submittedName>
</protein>
<proteinExistence type="predicted"/>
<reference evidence="1" key="1">
    <citation type="submission" date="2022-07" db="EMBL/GenBank/DDBJ databases">
        <title>Draft genome sequence of Zalerion maritima ATCC 34329, a (micro)plastics degrading marine fungus.</title>
        <authorList>
            <person name="Paco A."/>
            <person name="Goncalves M.F.M."/>
            <person name="Rocha-Santos T.A.P."/>
            <person name="Alves A."/>
        </authorList>
    </citation>
    <scope>NUCLEOTIDE SEQUENCE</scope>
    <source>
        <strain evidence="1">ATCC 34329</strain>
    </source>
</reference>
<dbReference type="AlphaFoldDB" id="A0AAD5RGB4"/>
<gene>
    <name evidence="1" type="ORF">MKZ38_009321</name>
</gene>
<evidence type="ECO:0000313" key="2">
    <source>
        <dbReference type="Proteomes" id="UP001201980"/>
    </source>
</evidence>
<organism evidence="1 2">
    <name type="scientific">Zalerion maritima</name>
    <dbReference type="NCBI Taxonomy" id="339359"/>
    <lineage>
        <taxon>Eukaryota</taxon>
        <taxon>Fungi</taxon>
        <taxon>Dikarya</taxon>
        <taxon>Ascomycota</taxon>
        <taxon>Pezizomycotina</taxon>
        <taxon>Sordariomycetes</taxon>
        <taxon>Lulworthiomycetidae</taxon>
        <taxon>Lulworthiales</taxon>
        <taxon>Lulworthiaceae</taxon>
        <taxon>Zalerion</taxon>
    </lineage>
</organism>
<evidence type="ECO:0000313" key="1">
    <source>
        <dbReference type="EMBL" id="KAJ2892837.1"/>
    </source>
</evidence>